<organism evidence="1 2">
    <name type="scientific">Nitratireductor aestuarii</name>
    <dbReference type="NCBI Taxonomy" id="1735103"/>
    <lineage>
        <taxon>Bacteria</taxon>
        <taxon>Pseudomonadati</taxon>
        <taxon>Pseudomonadota</taxon>
        <taxon>Alphaproteobacteria</taxon>
        <taxon>Hyphomicrobiales</taxon>
        <taxon>Phyllobacteriaceae</taxon>
        <taxon>Nitratireductor</taxon>
    </lineage>
</organism>
<keyword evidence="2" id="KW-1185">Reference proteome</keyword>
<gene>
    <name evidence="1" type="ORF">GCM10011385_28520</name>
</gene>
<proteinExistence type="predicted"/>
<evidence type="ECO:0000313" key="1">
    <source>
        <dbReference type="EMBL" id="GGA72947.1"/>
    </source>
</evidence>
<dbReference type="Proteomes" id="UP000636264">
    <property type="component" value="Unassembled WGS sequence"/>
</dbReference>
<dbReference type="AlphaFoldDB" id="A0A916RW15"/>
<reference evidence="1" key="2">
    <citation type="submission" date="2020-09" db="EMBL/GenBank/DDBJ databases">
        <authorList>
            <person name="Sun Q."/>
            <person name="Zhou Y."/>
        </authorList>
    </citation>
    <scope>NUCLEOTIDE SEQUENCE</scope>
    <source>
        <strain evidence="1">CGMCC 1.15320</strain>
    </source>
</reference>
<accession>A0A916RW15</accession>
<dbReference type="EMBL" id="BMIF01000009">
    <property type="protein sequence ID" value="GGA72947.1"/>
    <property type="molecule type" value="Genomic_DNA"/>
</dbReference>
<sequence length="113" mass="12763">MKGSKSVFDIAPRTGYWEDGSRWIPQPGRNADIYVLAYHPVDDERADHRDPAQWLFYVIATTALPDQKTVSLGRVVSLAEPRRFDGLAQSVEALRENFRSDAGDNGFAQFSIY</sequence>
<name>A0A916RW15_9HYPH</name>
<comment type="caution">
    <text evidence="1">The sequence shown here is derived from an EMBL/GenBank/DDBJ whole genome shotgun (WGS) entry which is preliminary data.</text>
</comment>
<evidence type="ECO:0000313" key="2">
    <source>
        <dbReference type="Proteomes" id="UP000636264"/>
    </source>
</evidence>
<reference evidence="1" key="1">
    <citation type="journal article" date="2014" name="Int. J. Syst. Evol. Microbiol.">
        <title>Complete genome sequence of Corynebacterium casei LMG S-19264T (=DSM 44701T), isolated from a smear-ripened cheese.</title>
        <authorList>
            <consortium name="US DOE Joint Genome Institute (JGI-PGF)"/>
            <person name="Walter F."/>
            <person name="Albersmeier A."/>
            <person name="Kalinowski J."/>
            <person name="Ruckert C."/>
        </authorList>
    </citation>
    <scope>NUCLEOTIDE SEQUENCE</scope>
    <source>
        <strain evidence="1">CGMCC 1.15320</strain>
    </source>
</reference>
<protein>
    <submittedName>
        <fullName evidence="1">Uncharacterized protein</fullName>
    </submittedName>
</protein>